<name>A0A086Z5W9_9BIFI</name>
<dbReference type="InterPro" id="IPR056112">
    <property type="entry name" value="DUF7695"/>
</dbReference>
<dbReference type="STRING" id="1437608.GCA_000771645_01755"/>
<reference evidence="2 3" key="1">
    <citation type="submission" date="2014-03" db="EMBL/GenBank/DDBJ databases">
        <title>Genomics of Bifidobacteria.</title>
        <authorList>
            <person name="Ventura M."/>
            <person name="Milani C."/>
            <person name="Lugli G.A."/>
        </authorList>
    </citation>
    <scope>NUCLEOTIDE SEQUENCE [LARGE SCALE GENOMIC DNA]</scope>
    <source>
        <strain evidence="2 3">DSM 23969</strain>
    </source>
</reference>
<keyword evidence="3" id="KW-1185">Reference proteome</keyword>
<dbReference type="OrthoDB" id="9809458at2"/>
<evidence type="ECO:0000259" key="1">
    <source>
        <dbReference type="Pfam" id="PF24749"/>
    </source>
</evidence>
<sequence length="69" mass="7894">MNEETESTARRRIIRNSARCKRCGSEIESRYTWEYVTCACGAISIDGGHEYCRQVGYLDLLEDTSITKP</sequence>
<evidence type="ECO:0000313" key="3">
    <source>
        <dbReference type="Proteomes" id="UP000029108"/>
    </source>
</evidence>
<dbReference type="RefSeq" id="WP_033495994.1">
    <property type="nucleotide sequence ID" value="NZ_JDUU01000033.1"/>
</dbReference>
<dbReference type="EMBL" id="JGYN01000054">
    <property type="protein sequence ID" value="KFI41919.1"/>
    <property type="molecule type" value="Genomic_DNA"/>
</dbReference>
<evidence type="ECO:0000313" key="2">
    <source>
        <dbReference type="EMBL" id="KFI41919.1"/>
    </source>
</evidence>
<dbReference type="AlphaFoldDB" id="A0A086Z5W9"/>
<dbReference type="eggNOG" id="ENOG5033G07">
    <property type="taxonomic scope" value="Bacteria"/>
</dbReference>
<comment type="caution">
    <text evidence="2">The sequence shown here is derived from an EMBL/GenBank/DDBJ whole genome shotgun (WGS) entry which is preliminary data.</text>
</comment>
<protein>
    <recommendedName>
        <fullName evidence="1">DUF7695 domain-containing protein</fullName>
    </recommendedName>
</protein>
<organism evidence="2 3">
    <name type="scientific">Bifidobacterium biavatii DSM 23969</name>
    <dbReference type="NCBI Taxonomy" id="1437608"/>
    <lineage>
        <taxon>Bacteria</taxon>
        <taxon>Bacillati</taxon>
        <taxon>Actinomycetota</taxon>
        <taxon>Actinomycetes</taxon>
        <taxon>Bifidobacteriales</taxon>
        <taxon>Bifidobacteriaceae</taxon>
        <taxon>Bifidobacterium</taxon>
    </lineage>
</organism>
<accession>A0A086Z5W9</accession>
<proteinExistence type="predicted"/>
<dbReference type="Pfam" id="PF24749">
    <property type="entry name" value="DUF7695"/>
    <property type="match status" value="1"/>
</dbReference>
<dbReference type="Proteomes" id="UP000029108">
    <property type="component" value="Unassembled WGS sequence"/>
</dbReference>
<gene>
    <name evidence="2" type="ORF">BBIA_2540</name>
</gene>
<feature type="domain" description="DUF7695" evidence="1">
    <location>
        <begin position="12"/>
        <end position="68"/>
    </location>
</feature>